<evidence type="ECO:0000313" key="2">
    <source>
        <dbReference type="Proteomes" id="UP000283721"/>
    </source>
</evidence>
<accession>A0A413Q2D4</accession>
<evidence type="ECO:0000313" key="1">
    <source>
        <dbReference type="EMBL" id="RGZ87201.1"/>
    </source>
</evidence>
<sequence>MEKIYKACDENQELKENYFLKINKNVLKKDLKEINAIEKLFQYFISEQVDVENGKSAKLLYEELGWNQNVSYDVINSFWITFSYAMRLKYPGKYRIAKAGNVKIYKHHNTDWGYDSFPEKYFKENSEERGQVNDLCKEYPDILKLADMCHTVANFMPCPERFNSVKGLLGDVRDYLPLMIDKIQLCVDAGKDLEYYHLGSLQKVDNKIVKDWHSFFIKNQEKYCLSMYYQVKKTELVELRFLKVNLYLIHVH</sequence>
<gene>
    <name evidence="1" type="ORF">DW967_17560</name>
</gene>
<dbReference type="Proteomes" id="UP000283721">
    <property type="component" value="Unassembled WGS sequence"/>
</dbReference>
<dbReference type="AlphaFoldDB" id="A0A413Q2D4"/>
<organism evidence="1 2">
    <name type="scientific">Agathobacter rectalis</name>
    <dbReference type="NCBI Taxonomy" id="39491"/>
    <lineage>
        <taxon>Bacteria</taxon>
        <taxon>Bacillati</taxon>
        <taxon>Bacillota</taxon>
        <taxon>Clostridia</taxon>
        <taxon>Lachnospirales</taxon>
        <taxon>Lachnospiraceae</taxon>
        <taxon>Agathobacter</taxon>
    </lineage>
</organism>
<reference evidence="1 2" key="1">
    <citation type="submission" date="2018-08" db="EMBL/GenBank/DDBJ databases">
        <title>A genome reference for cultivated species of the human gut microbiota.</title>
        <authorList>
            <person name="Zou Y."/>
            <person name="Xue W."/>
            <person name="Luo G."/>
        </authorList>
    </citation>
    <scope>NUCLEOTIDE SEQUENCE [LARGE SCALE GENOMIC DNA]</scope>
    <source>
        <strain evidence="1 2">AM47-6BH</strain>
    </source>
</reference>
<proteinExistence type="predicted"/>
<protein>
    <submittedName>
        <fullName evidence="1">Uncharacterized protein</fullName>
    </submittedName>
</protein>
<comment type="caution">
    <text evidence="1">The sequence shown here is derived from an EMBL/GenBank/DDBJ whole genome shotgun (WGS) entry which is preliminary data.</text>
</comment>
<dbReference type="EMBL" id="QSES01000068">
    <property type="protein sequence ID" value="RGZ87201.1"/>
    <property type="molecule type" value="Genomic_DNA"/>
</dbReference>
<name>A0A413Q2D4_9FIRM</name>